<accession>A0A8T3DI19</accession>
<dbReference type="OrthoDB" id="440755at2759"/>
<keyword evidence="8" id="KW-0812">Transmembrane</keyword>
<feature type="transmembrane region" description="Helical" evidence="8">
    <location>
        <begin position="6"/>
        <end position="24"/>
    </location>
</feature>
<evidence type="ECO:0000313" key="11">
    <source>
        <dbReference type="Proteomes" id="UP000829720"/>
    </source>
</evidence>
<organism evidence="10 11">
    <name type="scientific">Albula goreensis</name>
    <dbReference type="NCBI Taxonomy" id="1534307"/>
    <lineage>
        <taxon>Eukaryota</taxon>
        <taxon>Metazoa</taxon>
        <taxon>Chordata</taxon>
        <taxon>Craniata</taxon>
        <taxon>Vertebrata</taxon>
        <taxon>Euteleostomi</taxon>
        <taxon>Actinopterygii</taxon>
        <taxon>Neopterygii</taxon>
        <taxon>Teleostei</taxon>
        <taxon>Albuliformes</taxon>
        <taxon>Albulidae</taxon>
        <taxon>Albula</taxon>
    </lineage>
</organism>
<dbReference type="Pfam" id="PF15711">
    <property type="entry name" value="ILEI"/>
    <property type="match status" value="1"/>
</dbReference>
<keyword evidence="6" id="KW-1015">Disulfide bond</keyword>
<comment type="subcellular location">
    <subcellularLocation>
        <location evidence="1">Secreted</location>
    </subcellularLocation>
</comment>
<keyword evidence="5 7" id="KW-0430">Lectin</keyword>
<comment type="caution">
    <text evidence="10">The sequence shown here is derived from an EMBL/GenBank/DDBJ whole genome shotgun (WGS) entry which is preliminary data.</text>
</comment>
<evidence type="ECO:0000256" key="2">
    <source>
        <dbReference type="ARBA" id="ARBA00010905"/>
    </source>
</evidence>
<dbReference type="InterPro" id="IPR039477">
    <property type="entry name" value="ILEI/PANDER_dom"/>
</dbReference>
<dbReference type="GO" id="GO:0030246">
    <property type="term" value="F:carbohydrate binding"/>
    <property type="evidence" value="ECO:0007669"/>
    <property type="project" value="UniProtKB-UniRule"/>
</dbReference>
<keyword evidence="3" id="KW-0964">Secreted</keyword>
<dbReference type="PANTHER" id="PTHR14592">
    <property type="entry name" value="UNCHARACTERIZED FAM3"/>
    <property type="match status" value="1"/>
</dbReference>
<dbReference type="CDD" id="cd13940">
    <property type="entry name" value="ILEI_FAM3C"/>
    <property type="match status" value="1"/>
</dbReference>
<dbReference type="EMBL" id="JAERUA010000007">
    <property type="protein sequence ID" value="KAI1897159.1"/>
    <property type="molecule type" value="Genomic_DNA"/>
</dbReference>
<dbReference type="GO" id="GO:0005576">
    <property type="term" value="C:extracellular region"/>
    <property type="evidence" value="ECO:0007669"/>
    <property type="project" value="UniProtKB-SubCell"/>
</dbReference>
<evidence type="ECO:0000256" key="4">
    <source>
        <dbReference type="ARBA" id="ARBA00022729"/>
    </source>
</evidence>
<evidence type="ECO:0000313" key="10">
    <source>
        <dbReference type="EMBL" id="KAI1897159.1"/>
    </source>
</evidence>
<keyword evidence="11" id="KW-1185">Reference proteome</keyword>
<comment type="similarity">
    <text evidence="2">Belongs to the FAM3 family.</text>
</comment>
<keyword evidence="8" id="KW-0472">Membrane</keyword>
<evidence type="ECO:0000256" key="6">
    <source>
        <dbReference type="ARBA" id="ARBA00023157"/>
    </source>
</evidence>
<dbReference type="Proteomes" id="UP000829720">
    <property type="component" value="Unassembled WGS sequence"/>
</dbReference>
<evidence type="ECO:0000256" key="8">
    <source>
        <dbReference type="SAM" id="Phobius"/>
    </source>
</evidence>
<evidence type="ECO:0000256" key="5">
    <source>
        <dbReference type="ARBA" id="ARBA00022734"/>
    </source>
</evidence>
<dbReference type="AlphaFoldDB" id="A0A8T3DI19"/>
<proteinExistence type="inferred from homology"/>
<keyword evidence="8" id="KW-1133">Transmembrane helix</keyword>
<sequence length="232" mass="25587">MRPRDIIQLVMVLTAILVMVYIATNPPHNAWKRAQKIRDIFGSVGSKKDQLMARESTAAILYKCGLPKKCPVNQFAFLIRSGAANVIGPKICFDGQVIMSSVKNNIGSGLNIALINVATGKVEKIGDFNMYSGDVKELLKFMKDIKPGTVVLVASYDEPATKMTDELRAMFVSLGSSMIKSVGFRDGWVFAGAVGIKQKTPFERHIKNDKAKNVYDGWPEMLEMGGCIPRRL</sequence>
<dbReference type="InterPro" id="IPR039475">
    <property type="entry name" value="ILEI_FAM3C"/>
</dbReference>
<dbReference type="PROSITE" id="PS52031">
    <property type="entry name" value="GG_LECTIN"/>
    <property type="match status" value="1"/>
</dbReference>
<feature type="domain" description="ILEI/PANDER" evidence="9">
    <location>
        <begin position="108"/>
        <end position="195"/>
    </location>
</feature>
<evidence type="ECO:0000256" key="7">
    <source>
        <dbReference type="PROSITE-ProRule" id="PRU01375"/>
    </source>
</evidence>
<gene>
    <name evidence="10" type="ORF">AGOR_G00080320</name>
</gene>
<evidence type="ECO:0000256" key="3">
    <source>
        <dbReference type="ARBA" id="ARBA00022525"/>
    </source>
</evidence>
<evidence type="ECO:0000259" key="9">
    <source>
        <dbReference type="Pfam" id="PF15711"/>
    </source>
</evidence>
<evidence type="ECO:0000256" key="1">
    <source>
        <dbReference type="ARBA" id="ARBA00004613"/>
    </source>
</evidence>
<reference evidence="10" key="1">
    <citation type="submission" date="2021-01" db="EMBL/GenBank/DDBJ databases">
        <authorList>
            <person name="Zahm M."/>
            <person name="Roques C."/>
            <person name="Cabau C."/>
            <person name="Klopp C."/>
            <person name="Donnadieu C."/>
            <person name="Jouanno E."/>
            <person name="Lampietro C."/>
            <person name="Louis A."/>
            <person name="Herpin A."/>
            <person name="Echchiki A."/>
            <person name="Berthelot C."/>
            <person name="Parey E."/>
            <person name="Roest-Crollius H."/>
            <person name="Braasch I."/>
            <person name="Postlethwait J."/>
            <person name="Bobe J."/>
            <person name="Montfort J."/>
            <person name="Bouchez O."/>
            <person name="Begum T."/>
            <person name="Mejri S."/>
            <person name="Adams A."/>
            <person name="Chen W.-J."/>
            <person name="Guiguen Y."/>
        </authorList>
    </citation>
    <scope>NUCLEOTIDE SEQUENCE</scope>
    <source>
        <tissue evidence="10">Blood</tissue>
    </source>
</reference>
<keyword evidence="4" id="KW-0732">Signal</keyword>
<dbReference type="InterPro" id="IPR039220">
    <property type="entry name" value="FAM3"/>
</dbReference>
<protein>
    <recommendedName>
        <fullName evidence="9">ILEI/PANDER domain-containing protein</fullName>
    </recommendedName>
</protein>
<name>A0A8T3DI19_9TELE</name>